<feature type="chain" id="PRO_5016295572" description="G-protein coupled receptors family 1 profile domain-containing protein" evidence="1">
    <location>
        <begin position="19"/>
        <end position="123"/>
    </location>
</feature>
<evidence type="ECO:0000313" key="2">
    <source>
        <dbReference type="EMBL" id="PWA18172.1"/>
    </source>
</evidence>
<organism evidence="2 3">
    <name type="scientific">Gambusia affinis</name>
    <name type="common">Western mosquitofish</name>
    <name type="synonym">Heterandria affinis</name>
    <dbReference type="NCBI Taxonomy" id="33528"/>
    <lineage>
        <taxon>Eukaryota</taxon>
        <taxon>Metazoa</taxon>
        <taxon>Chordata</taxon>
        <taxon>Craniata</taxon>
        <taxon>Vertebrata</taxon>
        <taxon>Euteleostomi</taxon>
        <taxon>Actinopterygii</taxon>
        <taxon>Neopterygii</taxon>
        <taxon>Teleostei</taxon>
        <taxon>Neoteleostei</taxon>
        <taxon>Acanthomorphata</taxon>
        <taxon>Ovalentaria</taxon>
        <taxon>Atherinomorphae</taxon>
        <taxon>Cyprinodontiformes</taxon>
        <taxon>Poeciliidae</taxon>
        <taxon>Poeciliinae</taxon>
        <taxon>Gambusia</taxon>
    </lineage>
</organism>
<proteinExistence type="predicted"/>
<accession>A0A315VGC7</accession>
<comment type="caution">
    <text evidence="2">The sequence shown here is derived from an EMBL/GenBank/DDBJ whole genome shotgun (WGS) entry which is preliminary data.</text>
</comment>
<protein>
    <recommendedName>
        <fullName evidence="4">G-protein coupled receptors family 1 profile domain-containing protein</fullName>
    </recommendedName>
</protein>
<reference evidence="2 3" key="1">
    <citation type="journal article" date="2018" name="G3 (Bethesda)">
        <title>A High-Quality Reference Genome for the Invasive Mosquitofish Gambusia affinis Using a Chicago Library.</title>
        <authorList>
            <person name="Hoffberg S.L."/>
            <person name="Troendle N.J."/>
            <person name="Glenn T.C."/>
            <person name="Mahmud O."/>
            <person name="Louha S."/>
            <person name="Chalopin D."/>
            <person name="Bennetzen J.L."/>
            <person name="Mauricio R."/>
        </authorList>
    </citation>
    <scope>NUCLEOTIDE SEQUENCE [LARGE SCALE GENOMIC DNA]</scope>
    <source>
        <strain evidence="2">NE01/NJP1002.9</strain>
        <tissue evidence="2">Muscle</tissue>
    </source>
</reference>
<sequence>MCLPVLLFLHNTASLLYTGPTSAPTVPKGLVINSWKKLSISSAAATLDRQLLFLLDLSLCLVMCLSGRHSQSSKQVWLSGLILASEESKIAFTNLTILVLLVDTEHYRVYWATHLPQRVFMEG</sequence>
<gene>
    <name evidence="2" type="ORF">CCH79_00004222</name>
</gene>
<feature type="signal peptide" evidence="1">
    <location>
        <begin position="1"/>
        <end position="18"/>
    </location>
</feature>
<keyword evidence="3" id="KW-1185">Reference proteome</keyword>
<dbReference type="Proteomes" id="UP000250572">
    <property type="component" value="Unassembled WGS sequence"/>
</dbReference>
<evidence type="ECO:0000313" key="3">
    <source>
        <dbReference type="Proteomes" id="UP000250572"/>
    </source>
</evidence>
<evidence type="ECO:0008006" key="4">
    <source>
        <dbReference type="Google" id="ProtNLM"/>
    </source>
</evidence>
<dbReference type="EMBL" id="NHOQ01002355">
    <property type="protein sequence ID" value="PWA18172.1"/>
    <property type="molecule type" value="Genomic_DNA"/>
</dbReference>
<dbReference type="AlphaFoldDB" id="A0A315VGC7"/>
<evidence type="ECO:0000256" key="1">
    <source>
        <dbReference type="SAM" id="SignalP"/>
    </source>
</evidence>
<keyword evidence="1" id="KW-0732">Signal</keyword>
<name>A0A315VGC7_GAMAF</name>